<dbReference type="EMBL" id="CP070619">
    <property type="protein sequence ID" value="QSE89902.1"/>
    <property type="molecule type" value="Genomic_DNA"/>
</dbReference>
<organism evidence="2 3">
    <name type="scientific">Rhodococcus pseudokoreensis</name>
    <dbReference type="NCBI Taxonomy" id="2811421"/>
    <lineage>
        <taxon>Bacteria</taxon>
        <taxon>Bacillati</taxon>
        <taxon>Actinomycetota</taxon>
        <taxon>Actinomycetes</taxon>
        <taxon>Mycobacteriales</taxon>
        <taxon>Nocardiaceae</taxon>
        <taxon>Rhodococcus</taxon>
    </lineage>
</organism>
<accession>A0A974W3D4</accession>
<evidence type="ECO:0000313" key="2">
    <source>
        <dbReference type="EMBL" id="QSE89902.1"/>
    </source>
</evidence>
<dbReference type="RefSeq" id="WP_206006430.1">
    <property type="nucleotide sequence ID" value="NZ_CP070619.1"/>
</dbReference>
<protein>
    <submittedName>
        <fullName evidence="2">Uncharacterized protein</fullName>
    </submittedName>
</protein>
<reference evidence="2 3" key="2">
    <citation type="journal article" date="2022" name="Arch. Microbiol.">
        <title>Rhodococcus pseudokoreensis sp. nov. isolated from the rhizosphere of young M26 apple rootstocks.</title>
        <authorList>
            <person name="Kampfer P."/>
            <person name="Glaeser S.P."/>
            <person name="Blom J."/>
            <person name="Wolf J."/>
            <person name="Benning S."/>
            <person name="Schloter M."/>
            <person name="Neumann-Schaal M."/>
        </authorList>
    </citation>
    <scope>NUCLEOTIDE SEQUENCE [LARGE SCALE GENOMIC DNA]</scope>
    <source>
        <strain evidence="2 3">R79</strain>
    </source>
</reference>
<name>A0A974W3D4_9NOCA</name>
<reference evidence="2 3" key="1">
    <citation type="journal article" date="2021" name="Microbiol. Resour. Announc.">
        <title>Complete Genome Sequences of Two Rhodococcus sp. Strains with Large and Linear Chromosomes, Isolated from Apple Rhizosphere.</title>
        <authorList>
            <person name="Benning S."/>
            <person name="Brugnone N."/>
            <person name="Siani R."/>
            <person name="Kublik S."/>
            <person name="Schloter M."/>
            <person name="Rad V."/>
        </authorList>
    </citation>
    <scope>NUCLEOTIDE SEQUENCE [LARGE SCALE GENOMIC DNA]</scope>
    <source>
        <strain evidence="2 3">R79</strain>
    </source>
</reference>
<evidence type="ECO:0000313" key="3">
    <source>
        <dbReference type="Proteomes" id="UP000662986"/>
    </source>
</evidence>
<dbReference type="Proteomes" id="UP000662986">
    <property type="component" value="Chromosome"/>
</dbReference>
<proteinExistence type="predicted"/>
<sequence>MTLTAHTPTTADGLNTEPVTARRAKFVCTLGPATATADRIRELGAELPPPPPSLAAVGLAGEASS</sequence>
<keyword evidence="3" id="KW-1185">Reference proteome</keyword>
<feature type="compositionally biased region" description="Low complexity" evidence="1">
    <location>
        <begin position="54"/>
        <end position="65"/>
    </location>
</feature>
<evidence type="ECO:0000256" key="1">
    <source>
        <dbReference type="SAM" id="MobiDB-lite"/>
    </source>
</evidence>
<feature type="region of interest" description="Disordered" evidence="1">
    <location>
        <begin position="44"/>
        <end position="65"/>
    </location>
</feature>
<gene>
    <name evidence="2" type="ORF">JWS13_15360</name>
</gene>